<dbReference type="AlphaFoldDB" id="A0AAW1IX42"/>
<evidence type="ECO:0000313" key="1">
    <source>
        <dbReference type="EMBL" id="KAK9694586.1"/>
    </source>
</evidence>
<organism evidence="1 2">
    <name type="scientific">Popillia japonica</name>
    <name type="common">Japanese beetle</name>
    <dbReference type="NCBI Taxonomy" id="7064"/>
    <lineage>
        <taxon>Eukaryota</taxon>
        <taxon>Metazoa</taxon>
        <taxon>Ecdysozoa</taxon>
        <taxon>Arthropoda</taxon>
        <taxon>Hexapoda</taxon>
        <taxon>Insecta</taxon>
        <taxon>Pterygota</taxon>
        <taxon>Neoptera</taxon>
        <taxon>Endopterygota</taxon>
        <taxon>Coleoptera</taxon>
        <taxon>Polyphaga</taxon>
        <taxon>Scarabaeiformia</taxon>
        <taxon>Scarabaeidae</taxon>
        <taxon>Rutelinae</taxon>
        <taxon>Popillia</taxon>
    </lineage>
</organism>
<accession>A0AAW1IX42</accession>
<reference evidence="1 2" key="1">
    <citation type="journal article" date="2024" name="BMC Genomics">
        <title>De novo assembly and annotation of Popillia japonica's genome with initial clues to its potential as an invasive pest.</title>
        <authorList>
            <person name="Cucini C."/>
            <person name="Boschi S."/>
            <person name="Funari R."/>
            <person name="Cardaioli E."/>
            <person name="Iannotti N."/>
            <person name="Marturano G."/>
            <person name="Paoli F."/>
            <person name="Bruttini M."/>
            <person name="Carapelli A."/>
            <person name="Frati F."/>
            <person name="Nardi F."/>
        </authorList>
    </citation>
    <scope>NUCLEOTIDE SEQUENCE [LARGE SCALE GENOMIC DNA]</scope>
    <source>
        <strain evidence="1">DMR45628</strain>
    </source>
</reference>
<dbReference type="EMBL" id="JASPKY010000508">
    <property type="protein sequence ID" value="KAK9694586.1"/>
    <property type="molecule type" value="Genomic_DNA"/>
</dbReference>
<protein>
    <submittedName>
        <fullName evidence="1">Uncharacterized protein</fullName>
    </submittedName>
</protein>
<keyword evidence="2" id="KW-1185">Reference proteome</keyword>
<gene>
    <name evidence="1" type="ORF">QE152_g33454</name>
</gene>
<comment type="caution">
    <text evidence="1">The sequence shown here is derived from an EMBL/GenBank/DDBJ whole genome shotgun (WGS) entry which is preliminary data.</text>
</comment>
<proteinExistence type="predicted"/>
<evidence type="ECO:0000313" key="2">
    <source>
        <dbReference type="Proteomes" id="UP001458880"/>
    </source>
</evidence>
<name>A0AAW1IX42_POPJA</name>
<sequence length="86" mass="10032">MLKWLEAPYHNVAVEKSVTTASKKAEMLKWLEVHNVQFEENLIKPELYALIKQQNQDFQQNTDKSLWWDDDAEHATDTPDISSVSD</sequence>
<dbReference type="Proteomes" id="UP001458880">
    <property type="component" value="Unassembled WGS sequence"/>
</dbReference>